<comment type="caution">
    <text evidence="1">The sequence shown here is derived from an EMBL/GenBank/DDBJ whole genome shotgun (WGS) entry which is preliminary data.</text>
</comment>
<gene>
    <name evidence="1" type="ORF">B4114_1325</name>
</gene>
<protein>
    <submittedName>
        <fullName evidence="1">Uncharacterized protein</fullName>
    </submittedName>
</protein>
<reference evidence="1 2" key="1">
    <citation type="submission" date="2016-01" db="EMBL/GenBank/DDBJ databases">
        <title>Draft Genome Sequences of Seven Thermophilic Sporeformers Isolated from Foods.</title>
        <authorList>
            <person name="Berendsen E.M."/>
            <person name="Wells-Bennik M.H."/>
            <person name="Krawcyk A.O."/>
            <person name="De Jong A."/>
            <person name="Holsappel S."/>
            <person name="Eijlander R.T."/>
            <person name="Kuipers O.P."/>
        </authorList>
    </citation>
    <scope>NUCLEOTIDE SEQUENCE [LARGE SCALE GENOMIC DNA]</scope>
    <source>
        <strain evidence="1 2">B4114</strain>
    </source>
</reference>
<dbReference type="Proteomes" id="UP000075517">
    <property type="component" value="Unassembled WGS sequence"/>
</dbReference>
<sequence>MFEYDIIAKEMTLEHWSEQYEHRVWRNCAHRLFRIAHFRAEKAAGVRASGWKNAA</sequence>
<evidence type="ECO:0000313" key="2">
    <source>
        <dbReference type="Proteomes" id="UP000075517"/>
    </source>
</evidence>
<name>A0A150NB19_GEOSE</name>
<organism evidence="1 2">
    <name type="scientific">Geobacillus stearothermophilus</name>
    <name type="common">Bacillus stearothermophilus</name>
    <dbReference type="NCBI Taxonomy" id="1422"/>
    <lineage>
        <taxon>Bacteria</taxon>
        <taxon>Bacillati</taxon>
        <taxon>Bacillota</taxon>
        <taxon>Bacilli</taxon>
        <taxon>Bacillales</taxon>
        <taxon>Anoxybacillaceae</taxon>
        <taxon>Geobacillus</taxon>
    </lineage>
</organism>
<evidence type="ECO:0000313" key="1">
    <source>
        <dbReference type="EMBL" id="KYD33899.1"/>
    </source>
</evidence>
<dbReference type="EMBL" id="LQYY01000079">
    <property type="protein sequence ID" value="KYD33899.1"/>
    <property type="molecule type" value="Genomic_DNA"/>
</dbReference>
<dbReference type="AlphaFoldDB" id="A0A150NB19"/>
<proteinExistence type="predicted"/>
<accession>A0A150NB19</accession>